<gene>
    <name evidence="1" type="ORF">PR048_023487</name>
</gene>
<protein>
    <submittedName>
        <fullName evidence="1">Uncharacterized protein</fullName>
    </submittedName>
</protein>
<proteinExistence type="predicted"/>
<accession>A0ABQ9GU80</accession>
<feature type="non-terminal residue" evidence="1">
    <location>
        <position position="75"/>
    </location>
</feature>
<name>A0ABQ9GU80_9NEOP</name>
<organism evidence="1 2">
    <name type="scientific">Dryococelus australis</name>
    <dbReference type="NCBI Taxonomy" id="614101"/>
    <lineage>
        <taxon>Eukaryota</taxon>
        <taxon>Metazoa</taxon>
        <taxon>Ecdysozoa</taxon>
        <taxon>Arthropoda</taxon>
        <taxon>Hexapoda</taxon>
        <taxon>Insecta</taxon>
        <taxon>Pterygota</taxon>
        <taxon>Neoptera</taxon>
        <taxon>Polyneoptera</taxon>
        <taxon>Phasmatodea</taxon>
        <taxon>Verophasmatodea</taxon>
        <taxon>Anareolatae</taxon>
        <taxon>Phasmatidae</taxon>
        <taxon>Eurycanthinae</taxon>
        <taxon>Dryococelus</taxon>
    </lineage>
</organism>
<keyword evidence="2" id="KW-1185">Reference proteome</keyword>
<dbReference type="EMBL" id="JARBHB010000009">
    <property type="protein sequence ID" value="KAJ8875591.1"/>
    <property type="molecule type" value="Genomic_DNA"/>
</dbReference>
<dbReference type="Proteomes" id="UP001159363">
    <property type="component" value="Chromosome 8"/>
</dbReference>
<reference evidence="1 2" key="1">
    <citation type="submission" date="2023-02" db="EMBL/GenBank/DDBJ databases">
        <title>LHISI_Scaffold_Assembly.</title>
        <authorList>
            <person name="Stuart O.P."/>
            <person name="Cleave R."/>
            <person name="Magrath M.J.L."/>
            <person name="Mikheyev A.S."/>
        </authorList>
    </citation>
    <scope>NUCLEOTIDE SEQUENCE [LARGE SCALE GENOMIC DNA]</scope>
    <source>
        <strain evidence="1">Daus_M_001</strain>
        <tissue evidence="1">Leg muscle</tissue>
    </source>
</reference>
<evidence type="ECO:0000313" key="2">
    <source>
        <dbReference type="Proteomes" id="UP001159363"/>
    </source>
</evidence>
<evidence type="ECO:0000313" key="1">
    <source>
        <dbReference type="EMBL" id="KAJ8875591.1"/>
    </source>
</evidence>
<sequence>MKLAKVLTDGEKCDIDEQELYQELLILPSMLPSGSSPANVGEQSFSQLMIIKNYLRSTMYQERSRGLATVTIENY</sequence>
<comment type="caution">
    <text evidence="1">The sequence shown here is derived from an EMBL/GenBank/DDBJ whole genome shotgun (WGS) entry which is preliminary data.</text>
</comment>